<comment type="similarity">
    <text evidence="1 2">Belongs to the metallophosphoesterase superfamily. YfcE family.</text>
</comment>
<accession>A0ABP2ASC1</accession>
<keyword evidence="5" id="KW-1185">Reference proteome</keyword>
<protein>
    <recommendedName>
        <fullName evidence="2">Phosphoesterase</fullName>
        <ecNumber evidence="2">3.1.4.-</ecNumber>
    </recommendedName>
</protein>
<dbReference type="InterPro" id="IPR000979">
    <property type="entry name" value="Phosphodiesterase_MJ0936/Vps29"/>
</dbReference>
<keyword evidence="2" id="KW-0479">Metal-binding</keyword>
<sequence length="231" mass="26461">MKIAVISDIHGNIFALNAVLEAIKKQDVTYTICLGDLVGYGCNPNEVIERLRNEKIPCIKGNYDASVVDKDYTFIRENEVNSFSLPWAIKNVTDENIKFLKELPNTITLEFNNKKIQFVHGSPRRINEYLTEDYEKIDEVIHEFNYDVLVCAHTHIPYVKVINSKIIINDGSVGKPKNGTPNATYLIIDITDDNLTPEIHSVSYDYKEIMNTMKNLNFPEKLIKSYELGKE</sequence>
<dbReference type="EC" id="3.1.4.-" evidence="2"/>
<dbReference type="InterPro" id="IPR029052">
    <property type="entry name" value="Metallo-depent_PP-like"/>
</dbReference>
<dbReference type="InterPro" id="IPR011152">
    <property type="entry name" value="Pesterase_MJ0912"/>
</dbReference>
<evidence type="ECO:0000256" key="2">
    <source>
        <dbReference type="RuleBase" id="RU362039"/>
    </source>
</evidence>
<evidence type="ECO:0000256" key="1">
    <source>
        <dbReference type="ARBA" id="ARBA00008950"/>
    </source>
</evidence>
<gene>
    <name evidence="4" type="ORF">ERS852473_01259</name>
</gene>
<dbReference type="EMBL" id="CYZR01000004">
    <property type="protein sequence ID" value="CUN85914.1"/>
    <property type="molecule type" value="Genomic_DNA"/>
</dbReference>
<dbReference type="Pfam" id="PF12850">
    <property type="entry name" value="Metallophos_2"/>
    <property type="match status" value="1"/>
</dbReference>
<evidence type="ECO:0000313" key="5">
    <source>
        <dbReference type="Proteomes" id="UP000095488"/>
    </source>
</evidence>
<comment type="caution">
    <text evidence="4">The sequence shown here is derived from an EMBL/GenBank/DDBJ whole genome shotgun (WGS) entry which is preliminary data.</text>
</comment>
<dbReference type="RefSeq" id="WP_055258721.1">
    <property type="nucleotide sequence ID" value="NZ_CABIXL010000004.1"/>
</dbReference>
<organism evidence="4 5">
    <name type="scientific">Sarcina ventriculi</name>
    <name type="common">Clostridium ventriculi</name>
    <dbReference type="NCBI Taxonomy" id="1267"/>
    <lineage>
        <taxon>Bacteria</taxon>
        <taxon>Bacillati</taxon>
        <taxon>Bacillota</taxon>
        <taxon>Clostridia</taxon>
        <taxon>Eubacteriales</taxon>
        <taxon>Clostridiaceae</taxon>
        <taxon>Sarcina</taxon>
    </lineage>
</organism>
<dbReference type="PANTHER" id="PTHR42850">
    <property type="entry name" value="METALLOPHOSPHOESTERASE"/>
    <property type="match status" value="1"/>
</dbReference>
<evidence type="ECO:0000259" key="3">
    <source>
        <dbReference type="Pfam" id="PF12850"/>
    </source>
</evidence>
<dbReference type="SUPFAM" id="SSF56300">
    <property type="entry name" value="Metallo-dependent phosphatases"/>
    <property type="match status" value="1"/>
</dbReference>
<dbReference type="InterPro" id="IPR024654">
    <property type="entry name" value="Calcineurin-like_PHP_lpxH"/>
</dbReference>
<comment type="cofactor">
    <cofactor evidence="2">
        <name>a divalent metal cation</name>
        <dbReference type="ChEBI" id="CHEBI:60240"/>
    </cofactor>
</comment>
<dbReference type="PANTHER" id="PTHR42850:SF2">
    <property type="entry name" value="BLL5683 PROTEIN"/>
    <property type="match status" value="1"/>
</dbReference>
<dbReference type="NCBIfam" id="TIGR00040">
    <property type="entry name" value="yfcE"/>
    <property type="match status" value="1"/>
</dbReference>
<dbReference type="Gene3D" id="3.60.21.10">
    <property type="match status" value="1"/>
</dbReference>
<dbReference type="InterPro" id="IPR050126">
    <property type="entry name" value="Ap4A_hydrolase"/>
</dbReference>
<reference evidence="4 5" key="1">
    <citation type="submission" date="2015-09" db="EMBL/GenBank/DDBJ databases">
        <authorList>
            <consortium name="Pathogen Informatics"/>
            <person name="Wu L."/>
            <person name="Ma J."/>
        </authorList>
    </citation>
    <scope>NUCLEOTIDE SEQUENCE [LARGE SCALE GENOMIC DNA]</scope>
    <source>
        <strain evidence="4 5">2789STDY5834858</strain>
    </source>
</reference>
<evidence type="ECO:0000313" key="4">
    <source>
        <dbReference type="EMBL" id="CUN85914.1"/>
    </source>
</evidence>
<dbReference type="PIRSF" id="PIRSF000883">
    <property type="entry name" value="Pesterase_MJ0912"/>
    <property type="match status" value="1"/>
</dbReference>
<name>A0ABP2ASC1_SARVE</name>
<feature type="domain" description="Calcineurin-like phosphoesterase" evidence="3">
    <location>
        <begin position="1"/>
        <end position="192"/>
    </location>
</feature>
<dbReference type="Proteomes" id="UP000095488">
    <property type="component" value="Unassembled WGS sequence"/>
</dbReference>
<proteinExistence type="inferred from homology"/>